<keyword evidence="1" id="KW-0812">Transmembrane</keyword>
<keyword evidence="3" id="KW-1185">Reference proteome</keyword>
<keyword evidence="1" id="KW-1133">Transmembrane helix</keyword>
<feature type="transmembrane region" description="Helical" evidence="1">
    <location>
        <begin position="33"/>
        <end position="55"/>
    </location>
</feature>
<gene>
    <name evidence="2" type="ORF">Lalb_Chr05g0212121</name>
</gene>
<comment type="caution">
    <text evidence="2">The sequence shown here is derived from an EMBL/GenBank/DDBJ whole genome shotgun (WGS) entry which is preliminary data.</text>
</comment>
<evidence type="ECO:0000256" key="1">
    <source>
        <dbReference type="SAM" id="Phobius"/>
    </source>
</evidence>
<protein>
    <submittedName>
        <fullName evidence="2">Uncharacterized protein</fullName>
    </submittedName>
</protein>
<dbReference type="AlphaFoldDB" id="A0A6A4QGW2"/>
<dbReference type="Proteomes" id="UP000447434">
    <property type="component" value="Chromosome 5"/>
</dbReference>
<organism evidence="2 3">
    <name type="scientific">Lupinus albus</name>
    <name type="common">White lupine</name>
    <name type="synonym">Lupinus termis</name>
    <dbReference type="NCBI Taxonomy" id="3870"/>
    <lineage>
        <taxon>Eukaryota</taxon>
        <taxon>Viridiplantae</taxon>
        <taxon>Streptophyta</taxon>
        <taxon>Embryophyta</taxon>
        <taxon>Tracheophyta</taxon>
        <taxon>Spermatophyta</taxon>
        <taxon>Magnoliopsida</taxon>
        <taxon>eudicotyledons</taxon>
        <taxon>Gunneridae</taxon>
        <taxon>Pentapetalae</taxon>
        <taxon>rosids</taxon>
        <taxon>fabids</taxon>
        <taxon>Fabales</taxon>
        <taxon>Fabaceae</taxon>
        <taxon>Papilionoideae</taxon>
        <taxon>50 kb inversion clade</taxon>
        <taxon>genistoids sensu lato</taxon>
        <taxon>core genistoids</taxon>
        <taxon>Genisteae</taxon>
        <taxon>Lupinus</taxon>
    </lineage>
</organism>
<accession>A0A6A4QGW2</accession>
<keyword evidence="1" id="KW-0472">Membrane</keyword>
<dbReference type="EMBL" id="WOCE01000005">
    <property type="protein sequence ID" value="KAE9612923.1"/>
    <property type="molecule type" value="Genomic_DNA"/>
</dbReference>
<sequence>MLWGRERKKKRLCFECEKVLMSGIDYKRGRKGLFLYIAFKALDYQCIKLGTLHLYPWFSLHDTFCFFFHSLLILLPLWSLQLLILHLLHTVHHLKFWLSYTQI</sequence>
<evidence type="ECO:0000313" key="3">
    <source>
        <dbReference type="Proteomes" id="UP000447434"/>
    </source>
</evidence>
<feature type="transmembrane region" description="Helical" evidence="1">
    <location>
        <begin position="67"/>
        <end position="88"/>
    </location>
</feature>
<proteinExistence type="predicted"/>
<reference evidence="3" key="1">
    <citation type="journal article" date="2020" name="Nat. Commun.">
        <title>Genome sequence of the cluster root forming white lupin.</title>
        <authorList>
            <person name="Hufnagel B."/>
            <person name="Marques A."/>
            <person name="Soriano A."/>
            <person name="Marques L."/>
            <person name="Divol F."/>
            <person name="Doumas P."/>
            <person name="Sallet E."/>
            <person name="Mancinotti D."/>
            <person name="Carrere S."/>
            <person name="Marande W."/>
            <person name="Arribat S."/>
            <person name="Keller J."/>
            <person name="Huneau C."/>
            <person name="Blein T."/>
            <person name="Aime D."/>
            <person name="Laguerre M."/>
            <person name="Taylor J."/>
            <person name="Schubert V."/>
            <person name="Nelson M."/>
            <person name="Geu-Flores F."/>
            <person name="Crespi M."/>
            <person name="Gallardo-Guerrero K."/>
            <person name="Delaux P.-M."/>
            <person name="Salse J."/>
            <person name="Berges H."/>
            <person name="Guyot R."/>
            <person name="Gouzy J."/>
            <person name="Peret B."/>
        </authorList>
    </citation>
    <scope>NUCLEOTIDE SEQUENCE [LARGE SCALE GENOMIC DNA]</scope>
    <source>
        <strain evidence="3">cv. Amiga</strain>
    </source>
</reference>
<evidence type="ECO:0000313" key="2">
    <source>
        <dbReference type="EMBL" id="KAE9612923.1"/>
    </source>
</evidence>
<name>A0A6A4QGW2_LUPAL</name>